<dbReference type="AlphaFoldDB" id="A0A9N9ELJ0"/>
<proteinExistence type="predicted"/>
<dbReference type="EMBL" id="CAJVPQ010006290">
    <property type="protein sequence ID" value="CAG8682887.1"/>
    <property type="molecule type" value="Genomic_DNA"/>
</dbReference>
<reference evidence="1" key="1">
    <citation type="submission" date="2021-06" db="EMBL/GenBank/DDBJ databases">
        <authorList>
            <person name="Kallberg Y."/>
            <person name="Tangrot J."/>
            <person name="Rosling A."/>
        </authorList>
    </citation>
    <scope>NUCLEOTIDE SEQUENCE</scope>
    <source>
        <strain evidence="1">UK204</strain>
    </source>
</reference>
<name>A0A9N9ELJ0_9GLOM</name>
<protein>
    <submittedName>
        <fullName evidence="1">1634_t:CDS:1</fullName>
    </submittedName>
</protein>
<organism evidence="1 2">
    <name type="scientific">Funneliformis caledonium</name>
    <dbReference type="NCBI Taxonomy" id="1117310"/>
    <lineage>
        <taxon>Eukaryota</taxon>
        <taxon>Fungi</taxon>
        <taxon>Fungi incertae sedis</taxon>
        <taxon>Mucoromycota</taxon>
        <taxon>Glomeromycotina</taxon>
        <taxon>Glomeromycetes</taxon>
        <taxon>Glomerales</taxon>
        <taxon>Glomeraceae</taxon>
        <taxon>Funneliformis</taxon>
    </lineage>
</organism>
<accession>A0A9N9ELJ0</accession>
<sequence length="202" mass="22990">MANTIILNFRFKDDNGSNDFSLIIDIQITQTVDDLKHALVTGGHVTFNNFDLYRNDFVKDVKEHIDPSTGIRKYFSESLDIKQSLKDLSEVLGKYGIVSEDITRIPQFKPVHHPIDESTKEFKLCIDDILRRIRNIGLVVDSNEAMRCEYISTILHTAVSLLEGLVITPQMNITSEENTGCVDYAIKKILNDLLEEIICITE</sequence>
<feature type="non-terminal residue" evidence="1">
    <location>
        <position position="202"/>
    </location>
</feature>
<dbReference type="Proteomes" id="UP000789570">
    <property type="component" value="Unassembled WGS sequence"/>
</dbReference>
<comment type="caution">
    <text evidence="1">The sequence shown here is derived from an EMBL/GenBank/DDBJ whole genome shotgun (WGS) entry which is preliminary data.</text>
</comment>
<keyword evidence="2" id="KW-1185">Reference proteome</keyword>
<dbReference type="OrthoDB" id="2428576at2759"/>
<evidence type="ECO:0000313" key="2">
    <source>
        <dbReference type="Proteomes" id="UP000789570"/>
    </source>
</evidence>
<evidence type="ECO:0000313" key="1">
    <source>
        <dbReference type="EMBL" id="CAG8682887.1"/>
    </source>
</evidence>
<gene>
    <name evidence="1" type="ORF">FCALED_LOCUS12592</name>
</gene>